<evidence type="ECO:0000313" key="2">
    <source>
        <dbReference type="Proteomes" id="UP000339690"/>
    </source>
</evidence>
<reference evidence="1 2" key="1">
    <citation type="submission" date="2019-11" db="EMBL/GenBank/DDBJ databases">
        <title>Gracilibacillus salitolerans sp. nov., a moderate halophile isolated from a saline soil in northwest China.</title>
        <authorList>
            <person name="Gan L."/>
        </authorList>
    </citation>
    <scope>NUCLEOTIDE SEQUENCE [LARGE SCALE GENOMIC DNA]</scope>
    <source>
        <strain evidence="1 2">SCU50</strain>
    </source>
</reference>
<name>A0A5Q2TGA4_9BACI</name>
<dbReference type="EMBL" id="CP045915">
    <property type="protein sequence ID" value="QGH33706.1"/>
    <property type="molecule type" value="Genomic_DNA"/>
</dbReference>
<organism evidence="1 2">
    <name type="scientific">Gracilibacillus salitolerans</name>
    <dbReference type="NCBI Taxonomy" id="2663022"/>
    <lineage>
        <taxon>Bacteria</taxon>
        <taxon>Bacillati</taxon>
        <taxon>Bacillota</taxon>
        <taxon>Bacilli</taxon>
        <taxon>Bacillales</taxon>
        <taxon>Bacillaceae</taxon>
        <taxon>Gracilibacillus</taxon>
    </lineage>
</organism>
<protein>
    <submittedName>
        <fullName evidence="1">Uncharacterized protein</fullName>
    </submittedName>
</protein>
<sequence>MTLHEAILKCFLDKQRPMTIQEVEIYISQQHKQRWKDIGTTMADMVPINYGGNATSTVPGEYRRLKRLTRGTYTLIE</sequence>
<proteinExistence type="predicted"/>
<accession>A0A5Q2TGA4</accession>
<dbReference type="RefSeq" id="WP_153790709.1">
    <property type="nucleotide sequence ID" value="NZ_CP045915.1"/>
</dbReference>
<dbReference type="Proteomes" id="UP000339690">
    <property type="component" value="Chromosome"/>
</dbReference>
<dbReference type="AlphaFoldDB" id="A0A5Q2TGA4"/>
<gene>
    <name evidence="1" type="ORF">GI584_06605</name>
</gene>
<evidence type="ECO:0000313" key="1">
    <source>
        <dbReference type="EMBL" id="QGH33706.1"/>
    </source>
</evidence>
<keyword evidence="2" id="KW-1185">Reference proteome</keyword>
<dbReference type="KEGG" id="grc:GI584_06605"/>